<evidence type="ECO:0000313" key="2">
    <source>
        <dbReference type="Proteomes" id="UP000010475"/>
    </source>
</evidence>
<reference evidence="1 2" key="1">
    <citation type="submission" date="2012-06" db="EMBL/GenBank/DDBJ databases">
        <title>Finished chromosome of genome of Cylindrospermum stagnale PCC 7417.</title>
        <authorList>
            <consortium name="US DOE Joint Genome Institute"/>
            <person name="Gugger M."/>
            <person name="Coursin T."/>
            <person name="Rippka R."/>
            <person name="Tandeau De Marsac N."/>
            <person name="Huntemann M."/>
            <person name="Wei C.-L."/>
            <person name="Han J."/>
            <person name="Detter J.C."/>
            <person name="Han C."/>
            <person name="Tapia R."/>
            <person name="Chen A."/>
            <person name="Kyrpides N."/>
            <person name="Mavromatis K."/>
            <person name="Markowitz V."/>
            <person name="Szeto E."/>
            <person name="Ivanova N."/>
            <person name="Pagani I."/>
            <person name="Pati A."/>
            <person name="Goodwin L."/>
            <person name="Nordberg H.P."/>
            <person name="Cantor M.N."/>
            <person name="Hua S.X."/>
            <person name="Woyke T."/>
            <person name="Kerfeld C.A."/>
        </authorList>
    </citation>
    <scope>NUCLEOTIDE SEQUENCE [LARGE SCALE GENOMIC DNA]</scope>
    <source>
        <strain evidence="1 2">PCC 7417</strain>
    </source>
</reference>
<evidence type="ECO:0000313" key="1">
    <source>
        <dbReference type="EMBL" id="AFZ23903.1"/>
    </source>
</evidence>
<dbReference type="HOGENOM" id="CLU_1872005_0_0_3"/>
<dbReference type="AlphaFoldDB" id="K9WUL7"/>
<dbReference type="OrthoDB" id="8617687at2"/>
<name>K9WUL7_9NOST</name>
<dbReference type="KEGG" id="csg:Cylst_1625"/>
<dbReference type="EMBL" id="CP003642">
    <property type="protein sequence ID" value="AFZ23903.1"/>
    <property type="molecule type" value="Genomic_DNA"/>
</dbReference>
<keyword evidence="2" id="KW-1185">Reference proteome</keyword>
<organism evidence="1 2">
    <name type="scientific">Cylindrospermum stagnale PCC 7417</name>
    <dbReference type="NCBI Taxonomy" id="56107"/>
    <lineage>
        <taxon>Bacteria</taxon>
        <taxon>Bacillati</taxon>
        <taxon>Cyanobacteriota</taxon>
        <taxon>Cyanophyceae</taxon>
        <taxon>Nostocales</taxon>
        <taxon>Nostocaceae</taxon>
        <taxon>Cylindrospermum</taxon>
    </lineage>
</organism>
<dbReference type="STRING" id="56107.Cylst_1625"/>
<accession>K9WUL7</accession>
<gene>
    <name evidence="1" type="ORF">Cylst_1625</name>
</gene>
<proteinExistence type="predicted"/>
<protein>
    <submittedName>
        <fullName evidence="1">Uncharacterized protein</fullName>
    </submittedName>
</protein>
<sequence>MPDINISQPISITMEVVEVDDYLPSLRMLVKCHIEHPTGFFTYQATDIWFDCSQWDEFVRILSQLEAKIEVEAILVDMSECLELKISNVHNQLHFNFSCKELNVGEGLTKINFSCQIDFEILSLIKREYSEFPKWW</sequence>
<dbReference type="Proteomes" id="UP000010475">
    <property type="component" value="Chromosome"/>
</dbReference>
<dbReference type="RefSeq" id="WP_015207159.1">
    <property type="nucleotide sequence ID" value="NC_019757.1"/>
</dbReference>